<dbReference type="InterPro" id="IPR001647">
    <property type="entry name" value="HTH_TetR"/>
</dbReference>
<feature type="domain" description="HTH tetR-type" evidence="5">
    <location>
        <begin position="2"/>
        <end position="62"/>
    </location>
</feature>
<evidence type="ECO:0000313" key="6">
    <source>
        <dbReference type="EMBL" id="MBL4933632.1"/>
    </source>
</evidence>
<organism evidence="6 7">
    <name type="scientific">Clostridium paridis</name>
    <dbReference type="NCBI Taxonomy" id="2803863"/>
    <lineage>
        <taxon>Bacteria</taxon>
        <taxon>Bacillati</taxon>
        <taxon>Bacillota</taxon>
        <taxon>Clostridia</taxon>
        <taxon>Eubacteriales</taxon>
        <taxon>Clostridiaceae</taxon>
        <taxon>Clostridium</taxon>
    </lineage>
</organism>
<proteinExistence type="predicted"/>
<dbReference type="InterPro" id="IPR009057">
    <property type="entry name" value="Homeodomain-like_sf"/>
</dbReference>
<protein>
    <submittedName>
        <fullName evidence="6">TetR/AcrR family transcriptional regulator</fullName>
    </submittedName>
</protein>
<keyword evidence="1" id="KW-0805">Transcription regulation</keyword>
<dbReference type="PRINTS" id="PR00455">
    <property type="entry name" value="HTHTETR"/>
</dbReference>
<dbReference type="RefSeq" id="WP_202769074.1">
    <property type="nucleotide sequence ID" value="NZ_JAESWA010000027.1"/>
</dbReference>
<dbReference type="GO" id="GO:0045892">
    <property type="term" value="P:negative regulation of DNA-templated transcription"/>
    <property type="evidence" value="ECO:0007669"/>
    <property type="project" value="UniProtKB-ARBA"/>
</dbReference>
<sequence length="188" mass="21617">MNKTKKGIFEAAIKIFSNNGYKGATMDEIALEAGVAKGTLYYHFKSKEEIFRFIIIEGIGVLTDEISVVANIDNNPEDNLREICITQLTVLYRNKDFFKVLMSQLWGQEIRQIELREHLQKYIKNIEVYIKDAMDKGFIKNGDSYFIAYTFFGSLVSAAIYELVNQDKEIDEVVNNLIEYTFHGLSAK</sequence>
<dbReference type="Gene3D" id="1.10.357.10">
    <property type="entry name" value="Tetracycline Repressor, domain 2"/>
    <property type="match status" value="1"/>
</dbReference>
<comment type="caution">
    <text evidence="6">The sequence shown here is derived from an EMBL/GenBank/DDBJ whole genome shotgun (WGS) entry which is preliminary data.</text>
</comment>
<dbReference type="SUPFAM" id="SSF46689">
    <property type="entry name" value="Homeodomain-like"/>
    <property type="match status" value="1"/>
</dbReference>
<gene>
    <name evidence="6" type="ORF">JK634_17760</name>
</gene>
<accession>A0A937FJI3</accession>
<dbReference type="Gene3D" id="1.10.10.60">
    <property type="entry name" value="Homeodomain-like"/>
    <property type="match status" value="1"/>
</dbReference>
<dbReference type="Pfam" id="PF00440">
    <property type="entry name" value="TetR_N"/>
    <property type="match status" value="1"/>
</dbReference>
<dbReference type="InterPro" id="IPR023772">
    <property type="entry name" value="DNA-bd_HTH_TetR-type_CS"/>
</dbReference>
<dbReference type="SUPFAM" id="SSF48498">
    <property type="entry name" value="Tetracyclin repressor-like, C-terminal domain"/>
    <property type="match status" value="1"/>
</dbReference>
<dbReference type="PROSITE" id="PS50977">
    <property type="entry name" value="HTH_TETR_2"/>
    <property type="match status" value="1"/>
</dbReference>
<keyword evidence="3" id="KW-0804">Transcription</keyword>
<dbReference type="AlphaFoldDB" id="A0A937FJI3"/>
<feature type="DNA-binding region" description="H-T-H motif" evidence="4">
    <location>
        <begin position="25"/>
        <end position="44"/>
    </location>
</feature>
<dbReference type="PANTHER" id="PTHR43479">
    <property type="entry name" value="ACREF/ENVCD OPERON REPRESSOR-RELATED"/>
    <property type="match status" value="1"/>
</dbReference>
<evidence type="ECO:0000256" key="2">
    <source>
        <dbReference type="ARBA" id="ARBA00023125"/>
    </source>
</evidence>
<keyword evidence="2 4" id="KW-0238">DNA-binding</keyword>
<evidence type="ECO:0000259" key="5">
    <source>
        <dbReference type="PROSITE" id="PS50977"/>
    </source>
</evidence>
<reference evidence="6" key="1">
    <citation type="submission" date="2021-01" db="EMBL/GenBank/DDBJ databases">
        <title>Genome public.</title>
        <authorList>
            <person name="Liu C."/>
            <person name="Sun Q."/>
        </authorList>
    </citation>
    <scope>NUCLEOTIDE SEQUENCE</scope>
    <source>
        <strain evidence="6">YIM B02565</strain>
    </source>
</reference>
<dbReference type="Proteomes" id="UP000623681">
    <property type="component" value="Unassembled WGS sequence"/>
</dbReference>
<dbReference type="InterPro" id="IPR036271">
    <property type="entry name" value="Tet_transcr_reg_TetR-rel_C_sf"/>
</dbReference>
<evidence type="ECO:0000256" key="3">
    <source>
        <dbReference type="ARBA" id="ARBA00023163"/>
    </source>
</evidence>
<evidence type="ECO:0000256" key="4">
    <source>
        <dbReference type="PROSITE-ProRule" id="PRU00335"/>
    </source>
</evidence>
<dbReference type="PROSITE" id="PS01081">
    <property type="entry name" value="HTH_TETR_1"/>
    <property type="match status" value="1"/>
</dbReference>
<dbReference type="GO" id="GO:0003677">
    <property type="term" value="F:DNA binding"/>
    <property type="evidence" value="ECO:0007669"/>
    <property type="project" value="UniProtKB-UniRule"/>
</dbReference>
<dbReference type="FunFam" id="1.10.10.60:FF:000141">
    <property type="entry name" value="TetR family transcriptional regulator"/>
    <property type="match status" value="1"/>
</dbReference>
<name>A0A937FJI3_9CLOT</name>
<dbReference type="PANTHER" id="PTHR43479:SF11">
    <property type="entry name" value="ACREF_ENVCD OPERON REPRESSOR-RELATED"/>
    <property type="match status" value="1"/>
</dbReference>
<dbReference type="EMBL" id="JAESWA010000027">
    <property type="protein sequence ID" value="MBL4933632.1"/>
    <property type="molecule type" value="Genomic_DNA"/>
</dbReference>
<keyword evidence="7" id="KW-1185">Reference proteome</keyword>
<evidence type="ECO:0000256" key="1">
    <source>
        <dbReference type="ARBA" id="ARBA00023015"/>
    </source>
</evidence>
<evidence type="ECO:0000313" key="7">
    <source>
        <dbReference type="Proteomes" id="UP000623681"/>
    </source>
</evidence>
<dbReference type="InterPro" id="IPR050624">
    <property type="entry name" value="HTH-type_Tx_Regulator"/>
</dbReference>